<dbReference type="Pfam" id="PF00144">
    <property type="entry name" value="Beta-lactamase"/>
    <property type="match status" value="1"/>
</dbReference>
<proteinExistence type="predicted"/>
<dbReference type="PANTHER" id="PTHR46825:SF12">
    <property type="entry name" value="PENICILLIN-BINDING PROTEIN 4"/>
    <property type="match status" value="1"/>
</dbReference>
<dbReference type="Gene3D" id="3.40.710.10">
    <property type="entry name" value="DD-peptidase/beta-lactamase superfamily"/>
    <property type="match status" value="1"/>
</dbReference>
<dbReference type="AlphaFoldDB" id="A0A2X1BRT8"/>
<dbReference type="RefSeq" id="WP_112118521.1">
    <property type="nucleotide sequence ID" value="NZ_UAQE01000004.1"/>
</dbReference>
<evidence type="ECO:0000259" key="1">
    <source>
        <dbReference type="Pfam" id="PF00144"/>
    </source>
</evidence>
<dbReference type="Proteomes" id="UP000251431">
    <property type="component" value="Unassembled WGS sequence"/>
</dbReference>
<dbReference type="InterPro" id="IPR001466">
    <property type="entry name" value="Beta-lactam-related"/>
</dbReference>
<dbReference type="InterPro" id="IPR050491">
    <property type="entry name" value="AmpC-like"/>
</dbReference>
<accession>A0A2X1BRT8</accession>
<name>A0A2X1BRT8_9BACI</name>
<dbReference type="SUPFAM" id="SSF56601">
    <property type="entry name" value="beta-lactamase/transpeptidase-like"/>
    <property type="match status" value="1"/>
</dbReference>
<dbReference type="EMBL" id="UAQE01000004">
    <property type="protein sequence ID" value="SPU38655.1"/>
    <property type="molecule type" value="Genomic_DNA"/>
</dbReference>
<evidence type="ECO:0000313" key="2">
    <source>
        <dbReference type="EMBL" id="SPU38655.1"/>
    </source>
</evidence>
<evidence type="ECO:0000313" key="3">
    <source>
        <dbReference type="Proteomes" id="UP000251431"/>
    </source>
</evidence>
<sequence length="335" mass="37035">MTIHEQMSQQQIAGLSIAYIKDGELQKAECFGLLEVGKTNRINTETIFNACSISKLVTSILVMKIVEQGIVDLDEDINQKLTSWKMPEHSYTQEKKVTLRHLLSHQAGIIDPKGSFSPLHSRWQRPSMVDLLKGTTPYCSIPIDSTFEAEQEFHYSDAGFCIVQLLIEDTTGSSFSTLMTDVIFRPLAMTNSFFSSAVPTANAASGHQKDGTLTAQRYPIYPYDAACGLWTTPLDLAKLLQEVMQALKGKGTLGLASIHELIRPQGCKEWMGLGVFLDDAGEQLEISSLGWGVGYQCMLVAYPHLGKGFVAMINTDTGVHQMQGLLGEIYRSFIQ</sequence>
<protein>
    <submittedName>
        <fullName evidence="2">Penicillin-binding protein</fullName>
    </submittedName>
</protein>
<reference evidence="2 3" key="1">
    <citation type="submission" date="2018-06" db="EMBL/GenBank/DDBJ databases">
        <authorList>
            <consortium name="Pathogen Informatics"/>
            <person name="Doyle S."/>
        </authorList>
    </citation>
    <scope>NUCLEOTIDE SEQUENCE [LARGE SCALE GENOMIC DNA]</scope>
    <source>
        <strain evidence="2 3">NCTC7582</strain>
    </source>
</reference>
<dbReference type="PANTHER" id="PTHR46825">
    <property type="entry name" value="D-ALANYL-D-ALANINE-CARBOXYPEPTIDASE/ENDOPEPTIDASE AMPH"/>
    <property type="match status" value="1"/>
</dbReference>
<gene>
    <name evidence="2" type="primary">pbpE_3</name>
    <name evidence="2" type="ORF">NCTC7582_04619</name>
</gene>
<feature type="domain" description="Beta-lactamase-related" evidence="1">
    <location>
        <begin position="3"/>
        <end position="318"/>
    </location>
</feature>
<dbReference type="InterPro" id="IPR012338">
    <property type="entry name" value="Beta-lactam/transpept-like"/>
</dbReference>
<organism evidence="2 3">
    <name type="scientific">Lysinibacillus capsici</name>
    <dbReference type="NCBI Taxonomy" id="2115968"/>
    <lineage>
        <taxon>Bacteria</taxon>
        <taxon>Bacillati</taxon>
        <taxon>Bacillota</taxon>
        <taxon>Bacilli</taxon>
        <taxon>Bacillales</taxon>
        <taxon>Bacillaceae</taxon>
        <taxon>Lysinibacillus</taxon>
    </lineage>
</organism>